<gene>
    <name evidence="4" type="ORF">GO499_01730</name>
</gene>
<dbReference type="Proteomes" id="UP000464495">
    <property type="component" value="Chromosome"/>
</dbReference>
<evidence type="ECO:0000313" key="5">
    <source>
        <dbReference type="Proteomes" id="UP000464495"/>
    </source>
</evidence>
<keyword evidence="5" id="KW-1185">Reference proteome</keyword>
<feature type="binding site" evidence="3">
    <location>
        <position position="50"/>
    </location>
    <ligand>
        <name>a divalent metal cation</name>
        <dbReference type="ChEBI" id="CHEBI:60240"/>
    </ligand>
</feature>
<accession>A0A6P1SWX9</accession>
<dbReference type="SUPFAM" id="SSF109854">
    <property type="entry name" value="DinB/YfiT-like putative metalloenzymes"/>
    <property type="match status" value="1"/>
</dbReference>
<sequence>MITSAYVQLMSRYGIWQNAAHIRAMAALSPVERSKDRGAFFGSIEATANHLLWGDRTWLSRFAGTAAPDRNSIADSARETADWQSYEAGRRHTDAAIAAWAEEITDAQLAGELSWFSGAIGKEVTKPFALLVVHFFNHQTHHRGQIHAMLTAAGAKPEATDLFVMPMQE</sequence>
<proteinExistence type="inferred from homology"/>
<dbReference type="AlphaFoldDB" id="A0A6P1SWX9"/>
<dbReference type="KEGG" id="amaq:GO499_01730"/>
<reference evidence="4 5" key="1">
    <citation type="submission" date="2019-12" db="EMBL/GenBank/DDBJ databases">
        <title>Complete genome sequence of Algicella marina strain 9Alg 56(T) isolated from the red alga Tichocarpus crinitus.</title>
        <authorList>
            <person name="Kim S.-G."/>
            <person name="Nedashkovskaya O.I."/>
        </authorList>
    </citation>
    <scope>NUCLEOTIDE SEQUENCE [LARGE SCALE GENOMIC DNA]</scope>
    <source>
        <strain evidence="4 5">9Alg 56</strain>
    </source>
</reference>
<name>A0A6P1SWX9_9RHOB</name>
<evidence type="ECO:0000256" key="3">
    <source>
        <dbReference type="PIRSR" id="PIRSR607837-1"/>
    </source>
</evidence>
<dbReference type="InterPro" id="IPR007837">
    <property type="entry name" value="DinB"/>
</dbReference>
<feature type="binding site" evidence="3">
    <location>
        <position position="142"/>
    </location>
    <ligand>
        <name>a divalent metal cation</name>
        <dbReference type="ChEBI" id="CHEBI:60240"/>
    </ligand>
</feature>
<evidence type="ECO:0000313" key="4">
    <source>
        <dbReference type="EMBL" id="QHQ33991.1"/>
    </source>
</evidence>
<dbReference type="Pfam" id="PF05163">
    <property type="entry name" value="DinB"/>
    <property type="match status" value="1"/>
</dbReference>
<keyword evidence="2 3" id="KW-0479">Metal-binding</keyword>
<evidence type="ECO:0000256" key="2">
    <source>
        <dbReference type="ARBA" id="ARBA00022723"/>
    </source>
</evidence>
<dbReference type="PANTHER" id="PTHR37302">
    <property type="entry name" value="SLR1116 PROTEIN"/>
    <property type="match status" value="1"/>
</dbReference>
<dbReference type="PANTHER" id="PTHR37302:SF1">
    <property type="entry name" value="PROTEIN DINB"/>
    <property type="match status" value="1"/>
</dbReference>
<dbReference type="Gene3D" id="1.20.120.450">
    <property type="entry name" value="dinb family like domain"/>
    <property type="match status" value="1"/>
</dbReference>
<evidence type="ECO:0000256" key="1">
    <source>
        <dbReference type="ARBA" id="ARBA00008635"/>
    </source>
</evidence>
<dbReference type="EMBL" id="CP046620">
    <property type="protein sequence ID" value="QHQ33991.1"/>
    <property type="molecule type" value="Genomic_DNA"/>
</dbReference>
<dbReference type="InterPro" id="IPR034660">
    <property type="entry name" value="DinB/YfiT-like"/>
</dbReference>
<dbReference type="RefSeq" id="WP_161860562.1">
    <property type="nucleotide sequence ID" value="NZ_CP046620.1"/>
</dbReference>
<dbReference type="GO" id="GO:0046872">
    <property type="term" value="F:metal ion binding"/>
    <property type="evidence" value="ECO:0007669"/>
    <property type="project" value="UniProtKB-KW"/>
</dbReference>
<comment type="similarity">
    <text evidence="1">Belongs to the DinB family.</text>
</comment>
<feature type="binding site" evidence="3">
    <location>
        <position position="138"/>
    </location>
    <ligand>
        <name>a divalent metal cation</name>
        <dbReference type="ChEBI" id="CHEBI:60240"/>
    </ligand>
</feature>
<organism evidence="4 5">
    <name type="scientific">Algicella marina</name>
    <dbReference type="NCBI Taxonomy" id="2683284"/>
    <lineage>
        <taxon>Bacteria</taxon>
        <taxon>Pseudomonadati</taxon>
        <taxon>Pseudomonadota</taxon>
        <taxon>Alphaproteobacteria</taxon>
        <taxon>Rhodobacterales</taxon>
        <taxon>Paracoccaceae</taxon>
        <taxon>Algicella</taxon>
    </lineage>
</organism>
<protein>
    <submittedName>
        <fullName evidence="4">Damage-inducible protein DinB</fullName>
    </submittedName>
</protein>